<evidence type="ECO:0000313" key="3">
    <source>
        <dbReference type="Proteomes" id="UP001576780"/>
    </source>
</evidence>
<keyword evidence="3" id="KW-1185">Reference proteome</keyword>
<dbReference type="Proteomes" id="UP001576780">
    <property type="component" value="Unassembled WGS sequence"/>
</dbReference>
<gene>
    <name evidence="2" type="ORF">ACE1CA_28360</name>
</gene>
<reference evidence="2 3" key="1">
    <citation type="submission" date="2024-09" db="EMBL/GenBank/DDBJ databases">
        <title>Floridaenema gen nov. (Aerosakkonemataceae, Aerosakkonematales ord. nov., Cyanobacteria) from benthic tropical and subtropical fresh waters, with the description of four new species.</title>
        <authorList>
            <person name="Moretto J.A."/>
            <person name="Berthold D.E."/>
            <person name="Lefler F.W."/>
            <person name="Huang I.-S."/>
            <person name="Laughinghouse H. IV."/>
        </authorList>
    </citation>
    <scope>NUCLEOTIDE SEQUENCE [LARGE SCALE GENOMIC DNA]</scope>
    <source>
        <strain evidence="2 3">BLCC-F167</strain>
    </source>
</reference>
<dbReference type="RefSeq" id="WP_413280740.1">
    <property type="nucleotide sequence ID" value="NZ_JBHFNT010000250.1"/>
</dbReference>
<comment type="caution">
    <text evidence="2">The sequence shown here is derived from an EMBL/GenBank/DDBJ whole genome shotgun (WGS) entry which is preliminary data.</text>
</comment>
<dbReference type="Gene3D" id="3.30.70.260">
    <property type="match status" value="1"/>
</dbReference>
<name>A0ABV4WTM5_9CYAN</name>
<dbReference type="Pfam" id="PF09383">
    <property type="entry name" value="NIL"/>
    <property type="match status" value="1"/>
</dbReference>
<dbReference type="SMART" id="SM00930">
    <property type="entry name" value="NIL"/>
    <property type="match status" value="1"/>
</dbReference>
<evidence type="ECO:0000259" key="1">
    <source>
        <dbReference type="SMART" id="SM00930"/>
    </source>
</evidence>
<proteinExistence type="predicted"/>
<organism evidence="2 3">
    <name type="scientific">Floridaenema evergladense BLCC-F167</name>
    <dbReference type="NCBI Taxonomy" id="3153639"/>
    <lineage>
        <taxon>Bacteria</taxon>
        <taxon>Bacillati</taxon>
        <taxon>Cyanobacteriota</taxon>
        <taxon>Cyanophyceae</taxon>
        <taxon>Oscillatoriophycideae</taxon>
        <taxon>Aerosakkonematales</taxon>
        <taxon>Aerosakkonemataceae</taxon>
        <taxon>Floridanema</taxon>
        <taxon>Floridanema evergladense</taxon>
    </lineage>
</organism>
<protein>
    <submittedName>
        <fullName evidence="2">NIL domain-containing protein</fullName>
    </submittedName>
</protein>
<dbReference type="InterPro" id="IPR045865">
    <property type="entry name" value="ACT-like_dom_sf"/>
</dbReference>
<sequence length="116" mass="13251">MPTSNQIESAFQPIHPKRDATEASNIVPDDRPTQTRIRIKIPQKYHQEPVISRLISDHKLTVNLNQALLGANASNDGWFDLDLQGSNRQIQSALIYLAEMDIEIWSKSTDPEEEIW</sequence>
<dbReference type="EMBL" id="JBHFNT010000250">
    <property type="protein sequence ID" value="MFB2838425.1"/>
    <property type="molecule type" value="Genomic_DNA"/>
</dbReference>
<dbReference type="SUPFAM" id="SSF55021">
    <property type="entry name" value="ACT-like"/>
    <property type="match status" value="1"/>
</dbReference>
<feature type="domain" description="NIL" evidence="1">
    <location>
        <begin position="33"/>
        <end position="107"/>
    </location>
</feature>
<accession>A0ABV4WTM5</accession>
<evidence type="ECO:0000313" key="2">
    <source>
        <dbReference type="EMBL" id="MFB2838425.1"/>
    </source>
</evidence>
<dbReference type="InterPro" id="IPR018449">
    <property type="entry name" value="NIL_domain"/>
</dbReference>